<dbReference type="GO" id="GO:0005852">
    <property type="term" value="C:eukaryotic translation initiation factor 3 complex"/>
    <property type="evidence" value="ECO:0007669"/>
    <property type="project" value="UniProtKB-UniRule"/>
</dbReference>
<dbReference type="AlphaFoldDB" id="W4KC27"/>
<organism evidence="6 7">
    <name type="scientific">Heterobasidion irregulare (strain TC 32-1)</name>
    <dbReference type="NCBI Taxonomy" id="747525"/>
    <lineage>
        <taxon>Eukaryota</taxon>
        <taxon>Fungi</taxon>
        <taxon>Dikarya</taxon>
        <taxon>Basidiomycota</taxon>
        <taxon>Agaricomycotina</taxon>
        <taxon>Agaricomycetes</taxon>
        <taxon>Russulales</taxon>
        <taxon>Bondarzewiaceae</taxon>
        <taxon>Heterobasidion</taxon>
        <taxon>Heterobasidion annosum species complex</taxon>
    </lineage>
</organism>
<dbReference type="GO" id="GO:0003743">
    <property type="term" value="F:translation initiation factor activity"/>
    <property type="evidence" value="ECO:0007669"/>
    <property type="project" value="UniProtKB-UniRule"/>
</dbReference>
<dbReference type="eggNOG" id="KOG4813">
    <property type="taxonomic scope" value="Eukaryota"/>
</dbReference>
<keyword evidence="2 4" id="KW-0396">Initiation factor</keyword>
<name>W4KC27_HETIT</name>
<dbReference type="HAMAP" id="MF_03009">
    <property type="entry name" value="eIF3j"/>
    <property type="match status" value="1"/>
</dbReference>
<dbReference type="PANTHER" id="PTHR21681:SF0">
    <property type="entry name" value="EUKARYOTIC TRANSLATION INITIATION FACTOR 3 SUBUNIT J"/>
    <property type="match status" value="1"/>
</dbReference>
<feature type="region of interest" description="Disordered" evidence="5">
    <location>
        <begin position="197"/>
        <end position="253"/>
    </location>
</feature>
<feature type="compositionally biased region" description="Basic and acidic residues" evidence="5">
    <location>
        <begin position="201"/>
        <end position="211"/>
    </location>
</feature>
<evidence type="ECO:0000313" key="6">
    <source>
        <dbReference type="EMBL" id="ETW83318.1"/>
    </source>
</evidence>
<dbReference type="GO" id="GO:0016282">
    <property type="term" value="C:eukaryotic 43S preinitiation complex"/>
    <property type="evidence" value="ECO:0007669"/>
    <property type="project" value="UniProtKB-UniRule"/>
</dbReference>
<proteinExistence type="inferred from homology"/>
<dbReference type="GO" id="GO:0033290">
    <property type="term" value="C:eukaryotic 48S preinitiation complex"/>
    <property type="evidence" value="ECO:0007669"/>
    <property type="project" value="UniProtKB-UniRule"/>
</dbReference>
<evidence type="ECO:0000256" key="4">
    <source>
        <dbReference type="HAMAP-Rule" id="MF_03009"/>
    </source>
</evidence>
<dbReference type="InParanoid" id="W4KC27"/>
<dbReference type="KEGG" id="hir:HETIRDRAFT_474472"/>
<evidence type="ECO:0000256" key="5">
    <source>
        <dbReference type="SAM" id="MobiDB-lite"/>
    </source>
</evidence>
<dbReference type="OrthoDB" id="20381at2759"/>
<protein>
    <recommendedName>
        <fullName evidence="4">Eukaryotic translation initiation factor 3 subunit J</fullName>
        <shortName evidence="4">eIF3j</shortName>
    </recommendedName>
    <alternativeName>
        <fullName evidence="4">Eukaryotic translation initiation factor 3 30 kDa subunit homolog</fullName>
        <shortName evidence="4">eIF-3 30 kDa subunit homolog</shortName>
    </alternativeName>
</protein>
<comment type="similarity">
    <text evidence="4">Belongs to the eIF-3 subunit J family.</text>
</comment>
<dbReference type="Proteomes" id="UP000030671">
    <property type="component" value="Unassembled WGS sequence"/>
</dbReference>
<dbReference type="Pfam" id="PF08597">
    <property type="entry name" value="eIF3_subunit"/>
    <property type="match status" value="1"/>
</dbReference>
<dbReference type="GO" id="GO:0001732">
    <property type="term" value="P:formation of cytoplasmic translation initiation complex"/>
    <property type="evidence" value="ECO:0007669"/>
    <property type="project" value="UniProtKB-UniRule"/>
</dbReference>
<keyword evidence="3 4" id="KW-0648">Protein biosynthesis</keyword>
<evidence type="ECO:0000313" key="7">
    <source>
        <dbReference type="Proteomes" id="UP000030671"/>
    </source>
</evidence>
<feature type="region of interest" description="Disordered" evidence="5">
    <location>
        <begin position="1"/>
        <end position="70"/>
    </location>
</feature>
<dbReference type="GeneID" id="20677565"/>
<dbReference type="InterPro" id="IPR023194">
    <property type="entry name" value="eIF3-like_dom_sf"/>
</dbReference>
<dbReference type="EMBL" id="KI925457">
    <property type="protein sequence ID" value="ETW83318.1"/>
    <property type="molecule type" value="Genomic_DNA"/>
</dbReference>
<dbReference type="STRING" id="747525.W4KC27"/>
<dbReference type="FunCoup" id="W4KC27">
    <property type="interactions" value="62"/>
</dbReference>
<evidence type="ECO:0000256" key="2">
    <source>
        <dbReference type="ARBA" id="ARBA00022540"/>
    </source>
</evidence>
<sequence>MSDWEASDNEAAPPPPSAVARKVTKKWEGEDEEDDAPVSDWEQSSDEEEKPQPTASVAPPKKKGTLKAKLAEKEAAKAAVRASVDDDLYDEDAVLDPREKARLDRERELAADLNNAVDLFGAAALGGTSNKDLDALISFNPRTKDDFEKLSHNIIEFIVKRYQDKPLYAAFVEHHVRELAMPLRDVEVRKAASGLTTLANEKQKEQRDKASGKKKPKATAKPALGASKVSNKHDTNTYEEALDDFGSNGDDFM</sequence>
<dbReference type="Gene3D" id="1.10.246.60">
    <property type="entry name" value="Eukaryotic translation initiation factor 3 like domains"/>
    <property type="match status" value="1"/>
</dbReference>
<evidence type="ECO:0000256" key="1">
    <source>
        <dbReference type="ARBA" id="ARBA00022490"/>
    </source>
</evidence>
<comment type="subunit">
    <text evidence="4">Component of the eukaryotic translation initiation factor 3 (eIF-3) complex.</text>
</comment>
<evidence type="ECO:0000256" key="3">
    <source>
        <dbReference type="ARBA" id="ARBA00022917"/>
    </source>
</evidence>
<gene>
    <name evidence="4" type="primary">HCR1</name>
    <name evidence="6" type="ORF">HETIRDRAFT_474472</name>
</gene>
<reference evidence="6 7" key="1">
    <citation type="journal article" date="2012" name="New Phytol.">
        <title>Insight into trade-off between wood decay and parasitism from the genome of a fungal forest pathogen.</title>
        <authorList>
            <person name="Olson A."/>
            <person name="Aerts A."/>
            <person name="Asiegbu F."/>
            <person name="Belbahri L."/>
            <person name="Bouzid O."/>
            <person name="Broberg A."/>
            <person name="Canback B."/>
            <person name="Coutinho P.M."/>
            <person name="Cullen D."/>
            <person name="Dalman K."/>
            <person name="Deflorio G."/>
            <person name="van Diepen L.T."/>
            <person name="Dunand C."/>
            <person name="Duplessis S."/>
            <person name="Durling M."/>
            <person name="Gonthier P."/>
            <person name="Grimwood J."/>
            <person name="Fossdal C.G."/>
            <person name="Hansson D."/>
            <person name="Henrissat B."/>
            <person name="Hietala A."/>
            <person name="Himmelstrand K."/>
            <person name="Hoffmeister D."/>
            <person name="Hogberg N."/>
            <person name="James T.Y."/>
            <person name="Karlsson M."/>
            <person name="Kohler A."/>
            <person name="Kues U."/>
            <person name="Lee Y.H."/>
            <person name="Lin Y.C."/>
            <person name="Lind M."/>
            <person name="Lindquist E."/>
            <person name="Lombard V."/>
            <person name="Lucas S."/>
            <person name="Lunden K."/>
            <person name="Morin E."/>
            <person name="Murat C."/>
            <person name="Park J."/>
            <person name="Raffaello T."/>
            <person name="Rouze P."/>
            <person name="Salamov A."/>
            <person name="Schmutz J."/>
            <person name="Solheim H."/>
            <person name="Stahlberg J."/>
            <person name="Velez H."/>
            <person name="de Vries R.P."/>
            <person name="Wiebenga A."/>
            <person name="Woodward S."/>
            <person name="Yakovlev I."/>
            <person name="Garbelotto M."/>
            <person name="Martin F."/>
            <person name="Grigoriev I.V."/>
            <person name="Stenlid J."/>
        </authorList>
    </citation>
    <scope>NUCLEOTIDE SEQUENCE [LARGE SCALE GENOMIC DNA]</scope>
    <source>
        <strain evidence="6 7">TC 32-1</strain>
    </source>
</reference>
<comment type="subcellular location">
    <subcellularLocation>
        <location evidence="4">Cytoplasm</location>
    </subcellularLocation>
</comment>
<keyword evidence="1 4" id="KW-0963">Cytoplasm</keyword>
<dbReference type="HOGENOM" id="CLU_085806_0_0_1"/>
<dbReference type="PANTHER" id="PTHR21681">
    <property type="entry name" value="EUKARYOTIC TRANSLATION INITIATION FACTOR 3 SUBUNIT J"/>
    <property type="match status" value="1"/>
</dbReference>
<accession>W4KC27</accession>
<comment type="function">
    <text evidence="4">Component of the eukaryotic translation initiation factor 3 (eIF-3) complex, which is involved in protein synthesis of a specialized repertoire of mRNAs and, together with other initiation factors, stimulates binding of mRNA and methionyl-tRNAi to the 40S ribosome. The eIF-3 complex specifically targets and initiates translation of a subset of mRNAs involved in cell proliferation.</text>
</comment>
<dbReference type="InterPro" id="IPR013906">
    <property type="entry name" value="eIF3j"/>
</dbReference>
<keyword evidence="7" id="KW-1185">Reference proteome</keyword>
<feature type="compositionally biased region" description="Acidic residues" evidence="5">
    <location>
        <begin position="29"/>
        <end position="49"/>
    </location>
</feature>
<dbReference type="RefSeq" id="XP_009545586.1">
    <property type="nucleotide sequence ID" value="XM_009547291.1"/>
</dbReference>